<reference evidence="1 2" key="1">
    <citation type="submission" date="2014-04" db="EMBL/GenBank/DDBJ databases">
        <authorList>
            <consortium name="DOE Joint Genome Institute"/>
            <person name="Kuo A."/>
            <person name="Ruytinx J."/>
            <person name="Rineau F."/>
            <person name="Colpaert J."/>
            <person name="Kohler A."/>
            <person name="Nagy L.G."/>
            <person name="Floudas D."/>
            <person name="Copeland A."/>
            <person name="Barry K.W."/>
            <person name="Cichocki N."/>
            <person name="Veneault-Fourrey C."/>
            <person name="LaButti K."/>
            <person name="Lindquist E.A."/>
            <person name="Lipzen A."/>
            <person name="Lundell T."/>
            <person name="Morin E."/>
            <person name="Murat C."/>
            <person name="Sun H."/>
            <person name="Tunlid A."/>
            <person name="Henrissat B."/>
            <person name="Grigoriev I.V."/>
            <person name="Hibbett D.S."/>
            <person name="Martin F."/>
            <person name="Nordberg H.P."/>
            <person name="Cantor M.N."/>
            <person name="Hua S.X."/>
        </authorList>
    </citation>
    <scope>NUCLEOTIDE SEQUENCE [LARGE SCALE GENOMIC DNA]</scope>
    <source>
        <strain evidence="1 2">UH-Slu-Lm8-n1</strain>
    </source>
</reference>
<proteinExistence type="predicted"/>
<evidence type="ECO:0000313" key="2">
    <source>
        <dbReference type="Proteomes" id="UP000054485"/>
    </source>
</evidence>
<name>A0A0D0AU08_9AGAM</name>
<dbReference type="AlphaFoldDB" id="A0A0D0AU08"/>
<protein>
    <submittedName>
        <fullName evidence="1">Uncharacterized protein</fullName>
    </submittedName>
</protein>
<reference evidence="2" key="2">
    <citation type="submission" date="2015-01" db="EMBL/GenBank/DDBJ databases">
        <title>Evolutionary Origins and Diversification of the Mycorrhizal Mutualists.</title>
        <authorList>
            <consortium name="DOE Joint Genome Institute"/>
            <consortium name="Mycorrhizal Genomics Consortium"/>
            <person name="Kohler A."/>
            <person name="Kuo A."/>
            <person name="Nagy L.G."/>
            <person name="Floudas D."/>
            <person name="Copeland A."/>
            <person name="Barry K.W."/>
            <person name="Cichocki N."/>
            <person name="Veneault-Fourrey C."/>
            <person name="LaButti K."/>
            <person name="Lindquist E.A."/>
            <person name="Lipzen A."/>
            <person name="Lundell T."/>
            <person name="Morin E."/>
            <person name="Murat C."/>
            <person name="Riley R."/>
            <person name="Ohm R."/>
            <person name="Sun H."/>
            <person name="Tunlid A."/>
            <person name="Henrissat B."/>
            <person name="Grigoriev I.V."/>
            <person name="Hibbett D.S."/>
            <person name="Martin F."/>
        </authorList>
    </citation>
    <scope>NUCLEOTIDE SEQUENCE [LARGE SCALE GENOMIC DNA]</scope>
    <source>
        <strain evidence="2">UH-Slu-Lm8-n1</strain>
    </source>
</reference>
<sequence length="114" mass="13466">MARYTRWRQVSKWVLVRAKLIGFQQEQTGLAVHHSARKTRATEEVYISSSLYEVVIQLTFKTCEIAYYMGVMEAAHHRKEELKDIKCARERGQDHVVSEFQFHRRCTTLSEEDC</sequence>
<keyword evidence="2" id="KW-1185">Reference proteome</keyword>
<dbReference type="InParanoid" id="A0A0D0AU08"/>
<dbReference type="EMBL" id="KN835177">
    <property type="protein sequence ID" value="KIK45171.1"/>
    <property type="molecule type" value="Genomic_DNA"/>
</dbReference>
<accession>A0A0D0AU08</accession>
<organism evidence="1 2">
    <name type="scientific">Suillus luteus UH-Slu-Lm8-n1</name>
    <dbReference type="NCBI Taxonomy" id="930992"/>
    <lineage>
        <taxon>Eukaryota</taxon>
        <taxon>Fungi</taxon>
        <taxon>Dikarya</taxon>
        <taxon>Basidiomycota</taxon>
        <taxon>Agaricomycotina</taxon>
        <taxon>Agaricomycetes</taxon>
        <taxon>Agaricomycetidae</taxon>
        <taxon>Boletales</taxon>
        <taxon>Suillineae</taxon>
        <taxon>Suillaceae</taxon>
        <taxon>Suillus</taxon>
    </lineage>
</organism>
<gene>
    <name evidence="1" type="ORF">CY34DRAFT_558935</name>
</gene>
<evidence type="ECO:0000313" key="1">
    <source>
        <dbReference type="EMBL" id="KIK45171.1"/>
    </source>
</evidence>
<dbReference type="HOGENOM" id="CLU_2122704_0_0_1"/>
<dbReference type="Proteomes" id="UP000054485">
    <property type="component" value="Unassembled WGS sequence"/>
</dbReference>